<reference evidence="1 2" key="1">
    <citation type="submission" date="2017-04" db="EMBL/GenBank/DDBJ databases">
        <title>Draft genome sequence of Tuber borchii Vittad., a whitish edible truffle.</title>
        <authorList>
            <consortium name="DOE Joint Genome Institute"/>
            <person name="Murat C."/>
            <person name="Kuo A."/>
            <person name="Barry K.W."/>
            <person name="Clum A."/>
            <person name="Dockter R.B."/>
            <person name="Fauchery L."/>
            <person name="Iotti M."/>
            <person name="Kohler A."/>
            <person name="Labutti K."/>
            <person name="Lindquist E.A."/>
            <person name="Lipzen A."/>
            <person name="Ohm R.A."/>
            <person name="Wang M."/>
            <person name="Grigoriev I.V."/>
            <person name="Zambonelli A."/>
            <person name="Martin F.M."/>
        </authorList>
    </citation>
    <scope>NUCLEOTIDE SEQUENCE [LARGE SCALE GENOMIC DNA]</scope>
    <source>
        <strain evidence="1 2">Tbo3840</strain>
    </source>
</reference>
<evidence type="ECO:0000313" key="1">
    <source>
        <dbReference type="EMBL" id="PUU75195.1"/>
    </source>
</evidence>
<dbReference type="Proteomes" id="UP000244722">
    <property type="component" value="Unassembled WGS sequence"/>
</dbReference>
<evidence type="ECO:0000313" key="2">
    <source>
        <dbReference type="Proteomes" id="UP000244722"/>
    </source>
</evidence>
<protein>
    <submittedName>
        <fullName evidence="1">Uncharacterized protein</fullName>
    </submittedName>
</protein>
<gene>
    <name evidence="1" type="ORF">B9Z19DRAFT_1131760</name>
</gene>
<sequence>MPIFLLIHYKETEIQETDTTITLPLERVGAKNLVCYSGEIQDTSTLPNTDFGDAEITEFLGEHSQGILLKAKVGTEVLRRTHIGTGSGSDGRSLKRLNGESFTALEPTTMATIIATIIDSDNNPPSFHREEFNLNNLRRSRLSNRKTDPRTLDYIPADTFQCPFPTPRPPPAFLGNHTHYPQLNPASDPNPILHILG</sequence>
<accession>A0A2T6ZI78</accession>
<keyword evidence="2" id="KW-1185">Reference proteome</keyword>
<proteinExistence type="predicted"/>
<comment type="caution">
    <text evidence="1">The sequence shown here is derived from an EMBL/GenBank/DDBJ whole genome shotgun (WGS) entry which is preliminary data.</text>
</comment>
<organism evidence="1 2">
    <name type="scientific">Tuber borchii</name>
    <name type="common">White truffle</name>
    <dbReference type="NCBI Taxonomy" id="42251"/>
    <lineage>
        <taxon>Eukaryota</taxon>
        <taxon>Fungi</taxon>
        <taxon>Dikarya</taxon>
        <taxon>Ascomycota</taxon>
        <taxon>Pezizomycotina</taxon>
        <taxon>Pezizomycetes</taxon>
        <taxon>Pezizales</taxon>
        <taxon>Tuberaceae</taxon>
        <taxon>Tuber</taxon>
    </lineage>
</organism>
<name>A0A2T6ZI78_TUBBO</name>
<dbReference type="AlphaFoldDB" id="A0A2T6ZI78"/>
<dbReference type="EMBL" id="NESQ01000245">
    <property type="protein sequence ID" value="PUU75195.1"/>
    <property type="molecule type" value="Genomic_DNA"/>
</dbReference>